<name>A0A8T2MB83_ASTMX</name>
<gene>
    <name evidence="2" type="ORF">AMEX_G4555</name>
</gene>
<comment type="caution">
    <text evidence="2">The sequence shown here is derived from an EMBL/GenBank/DDBJ whole genome shotgun (WGS) entry which is preliminary data.</text>
</comment>
<organism evidence="2 3">
    <name type="scientific">Astyanax mexicanus</name>
    <name type="common">Blind cave fish</name>
    <name type="synonym">Astyanax fasciatus mexicanus</name>
    <dbReference type="NCBI Taxonomy" id="7994"/>
    <lineage>
        <taxon>Eukaryota</taxon>
        <taxon>Metazoa</taxon>
        <taxon>Chordata</taxon>
        <taxon>Craniata</taxon>
        <taxon>Vertebrata</taxon>
        <taxon>Euteleostomi</taxon>
        <taxon>Actinopterygii</taxon>
        <taxon>Neopterygii</taxon>
        <taxon>Teleostei</taxon>
        <taxon>Ostariophysi</taxon>
        <taxon>Characiformes</taxon>
        <taxon>Characoidei</taxon>
        <taxon>Acestrorhamphidae</taxon>
        <taxon>Acestrorhamphinae</taxon>
        <taxon>Astyanax</taxon>
    </lineage>
</organism>
<evidence type="ECO:0000313" key="3">
    <source>
        <dbReference type="Proteomes" id="UP000752171"/>
    </source>
</evidence>
<reference evidence="2 3" key="1">
    <citation type="submission" date="2021-07" db="EMBL/GenBank/DDBJ databases">
        <authorList>
            <person name="Imarazene B."/>
            <person name="Zahm M."/>
            <person name="Klopp C."/>
            <person name="Cabau C."/>
            <person name="Beille S."/>
            <person name="Jouanno E."/>
            <person name="Castinel A."/>
            <person name="Lluch J."/>
            <person name="Gil L."/>
            <person name="Kuchtly C."/>
            <person name="Lopez Roques C."/>
            <person name="Donnadieu C."/>
            <person name="Parrinello H."/>
            <person name="Journot L."/>
            <person name="Du K."/>
            <person name="Schartl M."/>
            <person name="Retaux S."/>
            <person name="Guiguen Y."/>
        </authorList>
    </citation>
    <scope>NUCLEOTIDE SEQUENCE [LARGE SCALE GENOMIC DNA]</scope>
    <source>
        <strain evidence="2">Pach_M1</strain>
        <tissue evidence="2">Testis</tissue>
    </source>
</reference>
<proteinExistence type="predicted"/>
<feature type="compositionally biased region" description="Basic and acidic residues" evidence="1">
    <location>
        <begin position="250"/>
        <end position="275"/>
    </location>
</feature>
<dbReference type="AlphaFoldDB" id="A0A8T2MB83"/>
<protein>
    <submittedName>
        <fullName evidence="2">Uncharacterized protein</fullName>
    </submittedName>
</protein>
<feature type="region of interest" description="Disordered" evidence="1">
    <location>
        <begin position="250"/>
        <end position="278"/>
    </location>
</feature>
<sequence>MAYSTGVNYLLPELNMFRMVQYGLRNISTDIQYIKEMISQQGREHQRRCERVQTQKKLMQRECIQRLRDQKQKLQEELKEERRKVESRDIGMKKLTNYIVRMEAEVQCKWAEANECIQKLREDRRKLKDELAYKDKELEMTREKLMKERVEVETMRKILDELRSKTQEETDQCRDRTKQTLEEEEQEYAMQKLEELEQELKQEYARQKAEELEKEFKMPTLEEEEQEYAMQKLEELEQELKQELEQELKQENEILRGPPERQKKMETIKDENDKSTKKRSFWKRLSKMFKRLGGGGCETRR</sequence>
<dbReference type="Proteomes" id="UP000752171">
    <property type="component" value="Unassembled WGS sequence"/>
</dbReference>
<dbReference type="EMBL" id="JAICCE010000003">
    <property type="protein sequence ID" value="KAG9279085.1"/>
    <property type="molecule type" value="Genomic_DNA"/>
</dbReference>
<evidence type="ECO:0000256" key="1">
    <source>
        <dbReference type="SAM" id="MobiDB-lite"/>
    </source>
</evidence>
<evidence type="ECO:0000313" key="2">
    <source>
        <dbReference type="EMBL" id="KAG9279085.1"/>
    </source>
</evidence>
<accession>A0A8T2MB83</accession>